<comment type="subcellular location">
    <subcellularLocation>
        <location evidence="2">Membrane</location>
        <topology evidence="2">Multi-pass membrane protein</topology>
    </subcellularLocation>
</comment>
<feature type="transmembrane region" description="Helical" evidence="11">
    <location>
        <begin position="400"/>
        <end position="421"/>
    </location>
</feature>
<feature type="transmembrane region" description="Helical" evidence="11">
    <location>
        <begin position="134"/>
        <end position="159"/>
    </location>
</feature>
<evidence type="ECO:0000256" key="2">
    <source>
        <dbReference type="ARBA" id="ARBA00004141"/>
    </source>
</evidence>
<keyword evidence="4 10" id="KW-0349">Heme</keyword>
<evidence type="ECO:0000256" key="8">
    <source>
        <dbReference type="ARBA" id="ARBA00023033"/>
    </source>
</evidence>
<dbReference type="InterPro" id="IPR001128">
    <property type="entry name" value="Cyt_P450"/>
</dbReference>
<dbReference type="PRINTS" id="PR00465">
    <property type="entry name" value="EP450IV"/>
</dbReference>
<evidence type="ECO:0000256" key="4">
    <source>
        <dbReference type="ARBA" id="ARBA00022617"/>
    </source>
</evidence>
<dbReference type="GO" id="GO:0020037">
    <property type="term" value="F:heme binding"/>
    <property type="evidence" value="ECO:0007669"/>
    <property type="project" value="InterPro"/>
</dbReference>
<feature type="transmembrane region" description="Helical" evidence="11">
    <location>
        <begin position="339"/>
        <end position="361"/>
    </location>
</feature>
<dbReference type="GO" id="GO:0016020">
    <property type="term" value="C:membrane"/>
    <property type="evidence" value="ECO:0007669"/>
    <property type="project" value="UniProtKB-SubCell"/>
</dbReference>
<keyword evidence="8" id="KW-0503">Monooxygenase</keyword>
<comment type="similarity">
    <text evidence="3">Belongs to the cytochrome P450 family.</text>
</comment>
<dbReference type="GO" id="GO:0004497">
    <property type="term" value="F:monooxygenase activity"/>
    <property type="evidence" value="ECO:0007669"/>
    <property type="project" value="UniProtKB-KW"/>
</dbReference>
<dbReference type="InterPro" id="IPR036259">
    <property type="entry name" value="MFS_trans_sf"/>
</dbReference>
<evidence type="ECO:0000256" key="1">
    <source>
        <dbReference type="ARBA" id="ARBA00001971"/>
    </source>
</evidence>
<feature type="transmembrane region" description="Helical" evidence="11">
    <location>
        <begin position="165"/>
        <end position="188"/>
    </location>
</feature>
<evidence type="ECO:0000256" key="6">
    <source>
        <dbReference type="ARBA" id="ARBA00023002"/>
    </source>
</evidence>
<keyword evidence="9" id="KW-0325">Glycoprotein</keyword>
<feature type="transmembrane region" description="Helical" evidence="11">
    <location>
        <begin position="200"/>
        <end position="221"/>
    </location>
</feature>
<dbReference type="CDD" id="cd06174">
    <property type="entry name" value="MFS"/>
    <property type="match status" value="1"/>
</dbReference>
<feature type="transmembrane region" description="Helical" evidence="11">
    <location>
        <begin position="107"/>
        <end position="127"/>
    </location>
</feature>
<dbReference type="PROSITE" id="PS00086">
    <property type="entry name" value="CYTOCHROME_P450"/>
    <property type="match status" value="1"/>
</dbReference>
<name>A0A4E9EK71_GIBZA</name>
<gene>
    <name evidence="12" type="ORF">FUG_LOCUS477462</name>
</gene>
<dbReference type="Gene3D" id="1.20.1250.20">
    <property type="entry name" value="MFS general substrate transporter like domains"/>
    <property type="match status" value="1"/>
</dbReference>
<keyword evidence="6" id="KW-0560">Oxidoreductase</keyword>
<keyword evidence="7 10" id="KW-0408">Iron</keyword>
<feature type="transmembrane region" description="Helical" evidence="11">
    <location>
        <begin position="433"/>
        <end position="451"/>
    </location>
</feature>
<keyword evidence="11" id="KW-0472">Membrane</keyword>
<dbReference type="Gene3D" id="1.10.630.10">
    <property type="entry name" value="Cytochrome P450"/>
    <property type="match status" value="1"/>
</dbReference>
<dbReference type="InterPro" id="IPR011701">
    <property type="entry name" value="MFS"/>
</dbReference>
<accession>A0A4E9EK71</accession>
<feature type="transmembrane region" description="Helical" evidence="11">
    <location>
        <begin position="303"/>
        <end position="327"/>
    </location>
</feature>
<dbReference type="AlphaFoldDB" id="A0A4E9EK71"/>
<organism evidence="12">
    <name type="scientific">Gibberella zeae</name>
    <name type="common">Wheat head blight fungus</name>
    <name type="synonym">Fusarium graminearum</name>
    <dbReference type="NCBI Taxonomy" id="5518"/>
    <lineage>
        <taxon>Eukaryota</taxon>
        <taxon>Fungi</taxon>
        <taxon>Dikarya</taxon>
        <taxon>Ascomycota</taxon>
        <taxon>Pezizomycotina</taxon>
        <taxon>Sordariomycetes</taxon>
        <taxon>Hypocreomycetidae</taxon>
        <taxon>Hypocreales</taxon>
        <taxon>Nectriaceae</taxon>
        <taxon>Fusarium</taxon>
    </lineage>
</organism>
<sequence length="986" mass="111035">MPSPLNTDRGQPWPAPLRKIRHWFVAGTDGSSHQQREIYPLNFWFCVFVLFLTRLGSELLAYPWPNLLVTAVCRHYYQNEDGHHGDPSNEFCDDERVINHWLSMIRLIQFLAPLAATVALIPMGILLDKGKGRLAFTISIISTVLYWGSIAIFGLVRVFPLWCFYISPVFLLFGGGPWAINALVFATLSRTVRPEQRTTAFSFLQGLTGIPGIVGPLLYTASMGPDLWVPIMLALLMYSLTLLPALHIKNNNNQNGDDSDAGDEEIPDEAQPLLNPGHISPRQTINLSQTGAGGFVQKLNISIICFACFFGFYLAKGTVMYTAIWTWSRFGHDMLYLSVFIYIHAVVLSILFLVVLPLTIYRLDRSWRVAKRDVILSLACIACCAVGTFVVFFAPNLATAIIGFIIAVLGYVMPLSLRSFLASHFEKSFSGRLFAGIAVVETIASIIRQPLMTVSYYTESTPFIISLTQHSSSMATNLDLVLGKSQYALFCGITLFSFFILKYSLLGNGGKQYPYINPKKPFELSNQRVVQDFIENARDILTKGRSLYKDTPYKAHTDLGDVLVIPPEFADALKSERQLDFTEVARDDTHGYIPGFEPIGSPFDLVPLVNKYLTRALAKLTKPLWAEASLGVNHVLGTSTEWHPINPGEDIMRIVSRMSSRIFMGEELCKDDDWLKVSIEYTVQLFQTADELRNYPRWTRPYIHWFLPSCQGVRRKLQEARDLLQPHIDRRNAVKKEAIAEGRPSPFDDSIEWFENEYEGKSDPATEQIKLSLVAIHTTTDLLSETMFNIALQPELLGPLREEIVTVLSTEGLKKTSFYNLKLMDSVIKESQRLRPVLLGAFRRMALADVTLPNGDVIKKGTKIICDTTHQWNPEYYPDASKFNAYRFLQMRQTPGQDKRAHLVSTSHDQMGFGHGLHACPGRFFAANEIKIALCHMLLKYDWKLPEGVVPKSKALGMSLLGDREAKLMVKRRAAEIDIDAIGSDE</sequence>
<dbReference type="GO" id="GO:0022857">
    <property type="term" value="F:transmembrane transporter activity"/>
    <property type="evidence" value="ECO:0007669"/>
    <property type="project" value="InterPro"/>
</dbReference>
<dbReference type="CDD" id="cd11041">
    <property type="entry name" value="CYP503A1-like"/>
    <property type="match status" value="1"/>
</dbReference>
<dbReference type="InterPro" id="IPR017972">
    <property type="entry name" value="Cyt_P450_CS"/>
</dbReference>
<keyword evidence="11" id="KW-1133">Transmembrane helix</keyword>
<dbReference type="InterPro" id="IPR036396">
    <property type="entry name" value="Cyt_P450_sf"/>
</dbReference>
<feature type="binding site" description="axial binding residue" evidence="10">
    <location>
        <position position="920"/>
    </location>
    <ligand>
        <name>heme</name>
        <dbReference type="ChEBI" id="CHEBI:30413"/>
    </ligand>
    <ligandPart>
        <name>Fe</name>
        <dbReference type="ChEBI" id="CHEBI:18248"/>
    </ligandPart>
</feature>
<dbReference type="Pfam" id="PF07690">
    <property type="entry name" value="MFS_1"/>
    <property type="match status" value="1"/>
</dbReference>
<dbReference type="PANTHER" id="PTHR46206:SF2">
    <property type="entry name" value="CYTOCHROME P450 MONOOXYGENASE AUSG-RELATED"/>
    <property type="match status" value="1"/>
</dbReference>
<comment type="cofactor">
    <cofactor evidence="1 10">
        <name>heme</name>
        <dbReference type="ChEBI" id="CHEBI:30413"/>
    </cofactor>
</comment>
<dbReference type="EMBL" id="CAAKMV010000163">
    <property type="protein sequence ID" value="VIO62523.1"/>
    <property type="molecule type" value="Genomic_DNA"/>
</dbReference>
<evidence type="ECO:0000256" key="3">
    <source>
        <dbReference type="ARBA" id="ARBA00010617"/>
    </source>
</evidence>
<dbReference type="GO" id="GO:0005506">
    <property type="term" value="F:iron ion binding"/>
    <property type="evidence" value="ECO:0007669"/>
    <property type="project" value="InterPro"/>
</dbReference>
<proteinExistence type="inferred from homology"/>
<feature type="transmembrane region" description="Helical" evidence="11">
    <location>
        <begin position="41"/>
        <end position="62"/>
    </location>
</feature>
<protein>
    <submittedName>
        <fullName evidence="12">Uncharacterized protein</fullName>
    </submittedName>
</protein>
<reference evidence="12" key="1">
    <citation type="submission" date="2019-04" db="EMBL/GenBank/DDBJ databases">
        <authorList>
            <person name="Melise S."/>
            <person name="Noan J."/>
            <person name="Okalmin O."/>
        </authorList>
    </citation>
    <scope>NUCLEOTIDE SEQUENCE</scope>
    <source>
        <strain evidence="12">FN9</strain>
    </source>
</reference>
<dbReference type="Pfam" id="PF00067">
    <property type="entry name" value="p450"/>
    <property type="match status" value="1"/>
</dbReference>
<dbReference type="InterPro" id="IPR002403">
    <property type="entry name" value="Cyt_P450_E_grp-IV"/>
</dbReference>
<dbReference type="SUPFAM" id="SSF48264">
    <property type="entry name" value="Cytochrome P450"/>
    <property type="match status" value="1"/>
</dbReference>
<dbReference type="GO" id="GO:0016705">
    <property type="term" value="F:oxidoreductase activity, acting on paired donors, with incorporation or reduction of molecular oxygen"/>
    <property type="evidence" value="ECO:0007669"/>
    <property type="project" value="InterPro"/>
</dbReference>
<evidence type="ECO:0000256" key="7">
    <source>
        <dbReference type="ARBA" id="ARBA00023004"/>
    </source>
</evidence>
<dbReference type="PANTHER" id="PTHR46206">
    <property type="entry name" value="CYTOCHROME P450"/>
    <property type="match status" value="1"/>
</dbReference>
<evidence type="ECO:0000256" key="11">
    <source>
        <dbReference type="SAM" id="Phobius"/>
    </source>
</evidence>
<feature type="transmembrane region" description="Helical" evidence="11">
    <location>
        <begin position="373"/>
        <end position="394"/>
    </location>
</feature>
<evidence type="ECO:0000256" key="5">
    <source>
        <dbReference type="ARBA" id="ARBA00022723"/>
    </source>
</evidence>
<evidence type="ECO:0000256" key="10">
    <source>
        <dbReference type="PIRSR" id="PIRSR602403-1"/>
    </source>
</evidence>
<dbReference type="SUPFAM" id="SSF103473">
    <property type="entry name" value="MFS general substrate transporter"/>
    <property type="match status" value="1"/>
</dbReference>
<evidence type="ECO:0000313" key="12">
    <source>
        <dbReference type="EMBL" id="VIO62523.1"/>
    </source>
</evidence>
<keyword evidence="11" id="KW-0812">Transmembrane</keyword>
<keyword evidence="5 10" id="KW-0479">Metal-binding</keyword>
<feature type="transmembrane region" description="Helical" evidence="11">
    <location>
        <begin position="227"/>
        <end position="246"/>
    </location>
</feature>
<evidence type="ECO:0000256" key="9">
    <source>
        <dbReference type="ARBA" id="ARBA00023180"/>
    </source>
</evidence>